<feature type="region of interest" description="Disordered" evidence="2">
    <location>
        <begin position="224"/>
        <end position="250"/>
    </location>
</feature>
<organism evidence="3 4">
    <name type="scientific">Phytophthora sojae (strain P6497)</name>
    <name type="common">Soybean stem and root rot agent</name>
    <name type="synonym">Phytophthora megasperma f. sp. glycines</name>
    <dbReference type="NCBI Taxonomy" id="1094619"/>
    <lineage>
        <taxon>Eukaryota</taxon>
        <taxon>Sar</taxon>
        <taxon>Stramenopiles</taxon>
        <taxon>Oomycota</taxon>
        <taxon>Peronosporomycetes</taxon>
        <taxon>Peronosporales</taxon>
        <taxon>Peronosporaceae</taxon>
        <taxon>Phytophthora</taxon>
    </lineage>
</organism>
<accession>G4Z5P7</accession>
<evidence type="ECO:0000313" key="3">
    <source>
        <dbReference type="EMBL" id="EGZ22361.1"/>
    </source>
</evidence>
<dbReference type="Proteomes" id="UP000002640">
    <property type="component" value="Unassembled WGS sequence"/>
</dbReference>
<keyword evidence="4" id="KW-1185">Reference proteome</keyword>
<proteinExistence type="predicted"/>
<gene>
    <name evidence="3" type="ORF">PHYSODRAFT_256260</name>
</gene>
<dbReference type="AlphaFoldDB" id="G4Z5P7"/>
<keyword evidence="1" id="KW-0175">Coiled coil</keyword>
<evidence type="ECO:0000256" key="1">
    <source>
        <dbReference type="SAM" id="Coils"/>
    </source>
</evidence>
<feature type="region of interest" description="Disordered" evidence="2">
    <location>
        <begin position="16"/>
        <end position="78"/>
    </location>
</feature>
<name>G4Z5P7_PHYSP</name>
<evidence type="ECO:0000256" key="2">
    <source>
        <dbReference type="SAM" id="MobiDB-lite"/>
    </source>
</evidence>
<protein>
    <submittedName>
        <fullName evidence="3">Uncharacterized protein</fullName>
    </submittedName>
</protein>
<feature type="compositionally biased region" description="Basic and acidic residues" evidence="2">
    <location>
        <begin position="16"/>
        <end position="38"/>
    </location>
</feature>
<feature type="region of interest" description="Disordered" evidence="2">
    <location>
        <begin position="376"/>
        <end position="397"/>
    </location>
</feature>
<dbReference type="InParanoid" id="G4Z5P7"/>
<feature type="region of interest" description="Disordered" evidence="2">
    <location>
        <begin position="281"/>
        <end position="342"/>
    </location>
</feature>
<sequence length="585" mass="66549">MPRAYIITLEEFMRAHDEDQESCKGDGQASDKADERAHWQRKTAKKTGEGSNVTTRELGAASASEDEATTRDEETTPLVPKHALRSTCLALQKKIADEKGEHRQGPRRKAGDYYKMADYQKRVWAEKYTAARNSSNDLDYEALSKLTQFKAFKNNPEELQRHEPALLKEFYEFYLADQALKADAHAQTAGSGSSKLSQRGGAEHLAIEQCDIQAAQQLTAARNQASLASDQAPGPPISQTPVAVQEEGAPARSLQTHPLRRGYAHLENTISQALQQFREKLDEEKQQGARQLEEASHAKKLQDVHEDMNNLTREVDERKKKLEGRENEEATRDKNMENKEEELQVKAEELQSHDAKLKEEDWRLWNVTHRLQREREQLDADKKKREKPSRAKQQGGRISLKQAKILNEMKRQTRLLEEQFKNNGCPAAFKELEANRNRIEEERAAMQAERDGVRTQLESMKAALEAVKTENSGLQDTIARRELQLHTYKYSAVTKGAIEEFTEWNAEIRNEEARLILGKMKEAFGSKTADAEEFKALAVEFWVKRNELVHDKTGTVIHSMDHGRYACVCAKIMEALAAFESAILL</sequence>
<dbReference type="EMBL" id="JH159153">
    <property type="protein sequence ID" value="EGZ22361.1"/>
    <property type="molecule type" value="Genomic_DNA"/>
</dbReference>
<dbReference type="KEGG" id="psoj:PHYSODRAFT_256260"/>
<dbReference type="RefSeq" id="XP_009525078.1">
    <property type="nucleotide sequence ID" value="XM_009526783.1"/>
</dbReference>
<dbReference type="SMR" id="G4Z5P7"/>
<dbReference type="GeneID" id="20638717"/>
<feature type="coiled-coil region" evidence="1">
    <location>
        <begin position="429"/>
        <end position="477"/>
    </location>
</feature>
<reference evidence="3 4" key="1">
    <citation type="journal article" date="2006" name="Science">
        <title>Phytophthora genome sequences uncover evolutionary origins and mechanisms of pathogenesis.</title>
        <authorList>
            <person name="Tyler B.M."/>
            <person name="Tripathy S."/>
            <person name="Zhang X."/>
            <person name="Dehal P."/>
            <person name="Jiang R.H."/>
            <person name="Aerts A."/>
            <person name="Arredondo F.D."/>
            <person name="Baxter L."/>
            <person name="Bensasson D."/>
            <person name="Beynon J.L."/>
            <person name="Chapman J."/>
            <person name="Damasceno C.M."/>
            <person name="Dorrance A.E."/>
            <person name="Dou D."/>
            <person name="Dickerman A.W."/>
            <person name="Dubchak I.L."/>
            <person name="Garbelotto M."/>
            <person name="Gijzen M."/>
            <person name="Gordon S.G."/>
            <person name="Govers F."/>
            <person name="Grunwald N.J."/>
            <person name="Huang W."/>
            <person name="Ivors K.L."/>
            <person name="Jones R.W."/>
            <person name="Kamoun S."/>
            <person name="Krampis K."/>
            <person name="Lamour K.H."/>
            <person name="Lee M.K."/>
            <person name="McDonald W.H."/>
            <person name="Medina M."/>
            <person name="Meijer H.J."/>
            <person name="Nordberg E.K."/>
            <person name="Maclean D.J."/>
            <person name="Ospina-Giraldo M.D."/>
            <person name="Morris P.F."/>
            <person name="Phuntumart V."/>
            <person name="Putnam N.H."/>
            <person name="Rash S."/>
            <person name="Rose J.K."/>
            <person name="Sakihama Y."/>
            <person name="Salamov A.A."/>
            <person name="Savidor A."/>
            <person name="Scheuring C.F."/>
            <person name="Smith B.M."/>
            <person name="Sobral B.W."/>
            <person name="Terry A."/>
            <person name="Torto-Alalibo T.A."/>
            <person name="Win J."/>
            <person name="Xu Z."/>
            <person name="Zhang H."/>
            <person name="Grigoriev I.V."/>
            <person name="Rokhsar D.S."/>
            <person name="Boore J.L."/>
        </authorList>
    </citation>
    <scope>NUCLEOTIDE SEQUENCE [LARGE SCALE GENOMIC DNA]</scope>
    <source>
        <strain evidence="3 4">P6497</strain>
    </source>
</reference>
<evidence type="ECO:0000313" key="4">
    <source>
        <dbReference type="Proteomes" id="UP000002640"/>
    </source>
</evidence>